<dbReference type="InterPro" id="IPR029035">
    <property type="entry name" value="DHS-like_NAD/FAD-binding_dom"/>
</dbReference>
<evidence type="ECO:0000313" key="8">
    <source>
        <dbReference type="EMBL" id="CAA9321948.1"/>
    </source>
</evidence>
<keyword evidence="4 5" id="KW-0520">NAD</keyword>
<dbReference type="Gene3D" id="3.40.50.1220">
    <property type="entry name" value="TPP-binding domain"/>
    <property type="match status" value="1"/>
</dbReference>
<organism evidence="8">
    <name type="scientific">uncultured Nocardioidaceae bacterium</name>
    <dbReference type="NCBI Taxonomy" id="253824"/>
    <lineage>
        <taxon>Bacteria</taxon>
        <taxon>Bacillati</taxon>
        <taxon>Actinomycetota</taxon>
        <taxon>Actinomycetes</taxon>
        <taxon>Propionibacteriales</taxon>
        <taxon>Nocardioidaceae</taxon>
        <taxon>environmental samples</taxon>
    </lineage>
</organism>
<keyword evidence="1 5" id="KW-0808">Transferase</keyword>
<evidence type="ECO:0000256" key="2">
    <source>
        <dbReference type="ARBA" id="ARBA00022723"/>
    </source>
</evidence>
<protein>
    <recommendedName>
        <fullName evidence="5">NAD-dependent protein deacetylase</fullName>
        <ecNumber evidence="5">2.3.1.286</ecNumber>
    </recommendedName>
    <alternativeName>
        <fullName evidence="5">Regulatory protein SIR2 homolog</fullName>
    </alternativeName>
</protein>
<feature type="domain" description="Deacetylase sirtuin-type" evidence="7">
    <location>
        <begin position="1"/>
        <end position="269"/>
    </location>
</feature>
<keyword evidence="3 5" id="KW-0862">Zinc</keyword>
<dbReference type="GO" id="GO:0008270">
    <property type="term" value="F:zinc ion binding"/>
    <property type="evidence" value="ECO:0007669"/>
    <property type="project" value="UniProtKB-UniRule"/>
</dbReference>
<gene>
    <name evidence="5" type="primary">cobB</name>
    <name evidence="8" type="ORF">AVDCRST_MAG46-881</name>
</gene>
<dbReference type="HAMAP" id="MF_01967">
    <property type="entry name" value="Sirtuin_ClassII"/>
    <property type="match status" value="1"/>
</dbReference>
<dbReference type="SUPFAM" id="SSF52467">
    <property type="entry name" value="DHS-like NAD/FAD-binding domain"/>
    <property type="match status" value="1"/>
</dbReference>
<feature type="binding site" evidence="5 6">
    <location>
        <position position="169"/>
    </location>
    <ligand>
        <name>Zn(2+)</name>
        <dbReference type="ChEBI" id="CHEBI:29105"/>
    </ligand>
</feature>
<accession>A0A6J4L2B0</accession>
<dbReference type="GO" id="GO:0017136">
    <property type="term" value="F:histone deacetylase activity, NAD-dependent"/>
    <property type="evidence" value="ECO:0007669"/>
    <property type="project" value="TreeGrafter"/>
</dbReference>
<evidence type="ECO:0000256" key="5">
    <source>
        <dbReference type="HAMAP-Rule" id="MF_01967"/>
    </source>
</evidence>
<feature type="binding site" evidence="5">
    <location>
        <begin position="206"/>
        <end position="208"/>
    </location>
    <ligand>
        <name>NAD(+)</name>
        <dbReference type="ChEBI" id="CHEBI:57540"/>
    </ligand>
</feature>
<dbReference type="InterPro" id="IPR003000">
    <property type="entry name" value="Sirtuin"/>
</dbReference>
<evidence type="ECO:0000256" key="4">
    <source>
        <dbReference type="ARBA" id="ARBA00023027"/>
    </source>
</evidence>
<dbReference type="Gene3D" id="3.30.1600.10">
    <property type="entry name" value="SIR2/SIRT2 'Small Domain"/>
    <property type="match status" value="1"/>
</dbReference>
<dbReference type="EC" id="2.3.1.286" evidence="5"/>
<dbReference type="EMBL" id="CADCUD010000061">
    <property type="protein sequence ID" value="CAA9321948.1"/>
    <property type="molecule type" value="Genomic_DNA"/>
</dbReference>
<dbReference type="InterPro" id="IPR026591">
    <property type="entry name" value="Sirtuin_cat_small_dom_sf"/>
</dbReference>
<reference evidence="8" key="1">
    <citation type="submission" date="2020-02" db="EMBL/GenBank/DDBJ databases">
        <authorList>
            <person name="Meier V. D."/>
        </authorList>
    </citation>
    <scope>NUCLEOTIDE SEQUENCE</scope>
    <source>
        <strain evidence="8">AVDCRST_MAG46</strain>
    </source>
</reference>
<feature type="active site" description="Proton acceptor" evidence="5 6">
    <location>
        <position position="106"/>
    </location>
</feature>
<comment type="similarity">
    <text evidence="5">Belongs to the sirtuin family. Class II subfamily.</text>
</comment>
<comment type="catalytic activity">
    <reaction evidence="5">
        <text>N(6)-acetyl-L-lysyl-[protein] + NAD(+) + H2O = 2''-O-acetyl-ADP-D-ribose + nicotinamide + L-lysyl-[protein]</text>
        <dbReference type="Rhea" id="RHEA:43636"/>
        <dbReference type="Rhea" id="RHEA-COMP:9752"/>
        <dbReference type="Rhea" id="RHEA-COMP:10731"/>
        <dbReference type="ChEBI" id="CHEBI:15377"/>
        <dbReference type="ChEBI" id="CHEBI:17154"/>
        <dbReference type="ChEBI" id="CHEBI:29969"/>
        <dbReference type="ChEBI" id="CHEBI:57540"/>
        <dbReference type="ChEBI" id="CHEBI:61930"/>
        <dbReference type="ChEBI" id="CHEBI:83767"/>
        <dbReference type="EC" id="2.3.1.286"/>
    </reaction>
</comment>
<dbReference type="PANTHER" id="PTHR11085">
    <property type="entry name" value="NAD-DEPENDENT PROTEIN DEACYLASE SIRTUIN-5, MITOCHONDRIAL-RELATED"/>
    <property type="match status" value="1"/>
</dbReference>
<dbReference type="InterPro" id="IPR026587">
    <property type="entry name" value="Sirtuin_class_II"/>
</dbReference>
<dbReference type="PANTHER" id="PTHR11085:SF10">
    <property type="entry name" value="NAD-DEPENDENT PROTEIN DEACYLASE SIRTUIN-5, MITOCHONDRIAL-RELATED"/>
    <property type="match status" value="1"/>
</dbReference>
<feature type="binding site" evidence="5">
    <location>
        <begin position="88"/>
        <end position="91"/>
    </location>
    <ligand>
        <name>NAD(+)</name>
        <dbReference type="ChEBI" id="CHEBI:57540"/>
    </ligand>
</feature>
<dbReference type="GO" id="GO:0070403">
    <property type="term" value="F:NAD+ binding"/>
    <property type="evidence" value="ECO:0007669"/>
    <property type="project" value="UniProtKB-UniRule"/>
</dbReference>
<dbReference type="PROSITE" id="PS50305">
    <property type="entry name" value="SIRTUIN"/>
    <property type="match status" value="1"/>
</dbReference>
<keyword evidence="5" id="KW-0963">Cytoplasm</keyword>
<feature type="binding site" evidence="5 6">
    <location>
        <position position="117"/>
    </location>
    <ligand>
        <name>Zn(2+)</name>
        <dbReference type="ChEBI" id="CHEBI:29105"/>
    </ligand>
</feature>
<dbReference type="GO" id="GO:0005737">
    <property type="term" value="C:cytoplasm"/>
    <property type="evidence" value="ECO:0007669"/>
    <property type="project" value="UniProtKB-SubCell"/>
</dbReference>
<comment type="cofactor">
    <cofactor evidence="5">
        <name>Zn(2+)</name>
        <dbReference type="ChEBI" id="CHEBI:29105"/>
    </cofactor>
    <text evidence="5">Binds 1 zinc ion per subunit.</text>
</comment>
<proteinExistence type="inferred from homology"/>
<evidence type="ECO:0000256" key="3">
    <source>
        <dbReference type="ARBA" id="ARBA00022833"/>
    </source>
</evidence>
<comment type="subcellular location">
    <subcellularLocation>
        <location evidence="5">Cytoplasm</location>
    </subcellularLocation>
</comment>
<feature type="binding site" evidence="5">
    <location>
        <position position="250"/>
    </location>
    <ligand>
        <name>NAD(+)</name>
        <dbReference type="ChEBI" id="CHEBI:57540"/>
    </ligand>
</feature>
<dbReference type="Pfam" id="PF02146">
    <property type="entry name" value="SIR2"/>
    <property type="match status" value="1"/>
</dbReference>
<feature type="binding site" evidence="5 6">
    <location>
        <position position="114"/>
    </location>
    <ligand>
        <name>Zn(2+)</name>
        <dbReference type="ChEBI" id="CHEBI:29105"/>
    </ligand>
</feature>
<evidence type="ECO:0000256" key="6">
    <source>
        <dbReference type="PROSITE-ProRule" id="PRU00236"/>
    </source>
</evidence>
<dbReference type="InterPro" id="IPR026590">
    <property type="entry name" value="Ssirtuin_cat_dom"/>
</dbReference>
<feature type="binding site" evidence="5">
    <location>
        <begin position="232"/>
        <end position="234"/>
    </location>
    <ligand>
        <name>NAD(+)</name>
        <dbReference type="ChEBI" id="CHEBI:57540"/>
    </ligand>
</feature>
<keyword evidence="2 5" id="KW-0479">Metal-binding</keyword>
<sequence length="269" mass="28466">MLAGRRAVVLTGAGVSTDSGIPDYRGPGSPARTPMTYDVFRSGSQAQQRYWSRAFTGWQHMGGAEPNDGHRALVELERLGAVRGVITQNVDGLHTRAGSERVIDLHGRIDEVVCLDCADVTPRARLQQRLAALNPTYASADTSDVEIAPDGDALVGERGDFVVAACERCGGRLKPHVVFFGENVPKPRVARAIAEVDAAEALLVLGSSLTVMSGLRFVRQAAKAGTPVVIVNRGATRGDDLADVKLEAGCTQTLQALVAATRSALAQRA</sequence>
<comment type="function">
    <text evidence="5">NAD-dependent protein deacetylase which modulates the activities of several enzymes which are inactive in their acetylated form.</text>
</comment>
<dbReference type="InterPro" id="IPR050134">
    <property type="entry name" value="NAD-dep_sirtuin_deacylases"/>
</dbReference>
<dbReference type="AlphaFoldDB" id="A0A6J4L2B0"/>
<dbReference type="NCBIfam" id="NF003738">
    <property type="entry name" value="PRK05333.1"/>
    <property type="match status" value="1"/>
</dbReference>
<evidence type="ECO:0000256" key="1">
    <source>
        <dbReference type="ARBA" id="ARBA00022679"/>
    </source>
</evidence>
<feature type="binding site" evidence="5 6">
    <location>
        <position position="166"/>
    </location>
    <ligand>
        <name>Zn(2+)</name>
        <dbReference type="ChEBI" id="CHEBI:29105"/>
    </ligand>
</feature>
<comment type="caution">
    <text evidence="5">Lacks conserved residue(s) required for the propagation of feature annotation.</text>
</comment>
<evidence type="ECO:0000259" key="7">
    <source>
        <dbReference type="PROSITE" id="PS50305"/>
    </source>
</evidence>
<name>A0A6J4L2B0_9ACTN</name>